<dbReference type="GO" id="GO:0032993">
    <property type="term" value="C:protein-DNA complex"/>
    <property type="evidence" value="ECO:0007669"/>
    <property type="project" value="TreeGrafter"/>
</dbReference>
<dbReference type="InterPro" id="IPR007492">
    <property type="entry name" value="LytTR_DNA-bd_dom"/>
</dbReference>
<protein>
    <submittedName>
        <fullName evidence="7">Response regulator</fullName>
    </submittedName>
</protein>
<dbReference type="PROSITE" id="PS50110">
    <property type="entry name" value="RESPONSE_REGULATORY"/>
    <property type="match status" value="1"/>
</dbReference>
<dbReference type="SMART" id="SM00448">
    <property type="entry name" value="REC"/>
    <property type="match status" value="1"/>
</dbReference>
<dbReference type="Proteomes" id="UP000646211">
    <property type="component" value="Unassembled WGS sequence"/>
</dbReference>
<evidence type="ECO:0000313" key="7">
    <source>
        <dbReference type="EMBL" id="MBF2709644.1"/>
    </source>
</evidence>
<dbReference type="PANTHER" id="PTHR48111">
    <property type="entry name" value="REGULATOR OF RPOS"/>
    <property type="match status" value="1"/>
</dbReference>
<dbReference type="AlphaFoldDB" id="A0A930UDY2"/>
<dbReference type="SUPFAM" id="SSF52172">
    <property type="entry name" value="CheY-like"/>
    <property type="match status" value="1"/>
</dbReference>
<evidence type="ECO:0000256" key="2">
    <source>
        <dbReference type="ARBA" id="ARBA00023012"/>
    </source>
</evidence>
<dbReference type="InterPro" id="IPR011006">
    <property type="entry name" value="CheY-like_superfamily"/>
</dbReference>
<evidence type="ECO:0000259" key="6">
    <source>
        <dbReference type="PROSITE" id="PS50930"/>
    </source>
</evidence>
<keyword evidence="8" id="KW-1185">Reference proteome</keyword>
<keyword evidence="1 4" id="KW-0597">Phosphoprotein</keyword>
<gene>
    <name evidence="7" type="ORF">IR213_13760</name>
</gene>
<dbReference type="CDD" id="cd17534">
    <property type="entry name" value="REC_DC-like"/>
    <property type="match status" value="1"/>
</dbReference>
<dbReference type="InterPro" id="IPR039420">
    <property type="entry name" value="WalR-like"/>
</dbReference>
<dbReference type="GO" id="GO:0005829">
    <property type="term" value="C:cytosol"/>
    <property type="evidence" value="ECO:0007669"/>
    <property type="project" value="TreeGrafter"/>
</dbReference>
<reference evidence="7" key="1">
    <citation type="submission" date="2020-11" db="EMBL/GenBank/DDBJ databases">
        <title>Genome of Flavobacterium soyangense.</title>
        <authorList>
            <person name="Liu Q."/>
            <person name="Xin Y.-H."/>
        </authorList>
    </citation>
    <scope>NUCLEOTIDE SEQUENCE</scope>
    <source>
        <strain evidence="7">CGMCC 1.13493</strain>
    </source>
</reference>
<comment type="caution">
    <text evidence="7">The sequence shown here is derived from an EMBL/GenBank/DDBJ whole genome shotgun (WGS) entry which is preliminary data.</text>
</comment>
<dbReference type="RefSeq" id="WP_194312880.1">
    <property type="nucleotide sequence ID" value="NZ_JADHEC010000037.1"/>
</dbReference>
<evidence type="ECO:0000256" key="4">
    <source>
        <dbReference type="PROSITE-ProRule" id="PRU00169"/>
    </source>
</evidence>
<dbReference type="GO" id="GO:0000976">
    <property type="term" value="F:transcription cis-regulatory region binding"/>
    <property type="evidence" value="ECO:0007669"/>
    <property type="project" value="TreeGrafter"/>
</dbReference>
<keyword evidence="3" id="KW-0238">DNA-binding</keyword>
<feature type="domain" description="Response regulatory" evidence="5">
    <location>
        <begin position="6"/>
        <end position="121"/>
    </location>
</feature>
<dbReference type="SMART" id="SM00850">
    <property type="entry name" value="LytTR"/>
    <property type="match status" value="1"/>
</dbReference>
<dbReference type="GO" id="GO:0000156">
    <property type="term" value="F:phosphorelay response regulator activity"/>
    <property type="evidence" value="ECO:0007669"/>
    <property type="project" value="TreeGrafter"/>
</dbReference>
<evidence type="ECO:0000256" key="3">
    <source>
        <dbReference type="ARBA" id="ARBA00023125"/>
    </source>
</evidence>
<dbReference type="Gene3D" id="2.40.50.1020">
    <property type="entry name" value="LytTr DNA-binding domain"/>
    <property type="match status" value="1"/>
</dbReference>
<accession>A0A930UDY2</accession>
<evidence type="ECO:0000313" key="8">
    <source>
        <dbReference type="Proteomes" id="UP000646211"/>
    </source>
</evidence>
<organism evidence="7 8">
    <name type="scientific">Flavobacterium soyangense</name>
    <dbReference type="NCBI Taxonomy" id="2023265"/>
    <lineage>
        <taxon>Bacteria</taxon>
        <taxon>Pseudomonadati</taxon>
        <taxon>Bacteroidota</taxon>
        <taxon>Flavobacteriia</taxon>
        <taxon>Flavobacteriales</taxon>
        <taxon>Flavobacteriaceae</taxon>
        <taxon>Flavobacterium</taxon>
    </lineage>
</organism>
<dbReference type="Pfam" id="PF04397">
    <property type="entry name" value="LytTR"/>
    <property type="match status" value="1"/>
</dbReference>
<dbReference type="InterPro" id="IPR001789">
    <property type="entry name" value="Sig_transdc_resp-reg_receiver"/>
</dbReference>
<proteinExistence type="predicted"/>
<dbReference type="PROSITE" id="PS50930">
    <property type="entry name" value="HTH_LYTTR"/>
    <property type="match status" value="1"/>
</dbReference>
<evidence type="ECO:0000259" key="5">
    <source>
        <dbReference type="PROSITE" id="PS50110"/>
    </source>
</evidence>
<dbReference type="Pfam" id="PF00072">
    <property type="entry name" value="Response_reg"/>
    <property type="match status" value="1"/>
</dbReference>
<dbReference type="Gene3D" id="3.40.50.2300">
    <property type="match status" value="1"/>
</dbReference>
<dbReference type="EMBL" id="JADHEC010000037">
    <property type="protein sequence ID" value="MBF2709644.1"/>
    <property type="molecule type" value="Genomic_DNA"/>
</dbReference>
<keyword evidence="2" id="KW-0902">Two-component regulatory system</keyword>
<sequence length="247" mass="28339">MNKNNTILIVEDEMIIAANISLQLTHLGYEVTGIIPRAEDVLTHICQHVPDIILMDINLKGDLDGIELVHLIQKEYKIPIIYLTANSDEANFNRAKATNPYAFVSKPFKKLDLQRAIELTLVRIQEEQNSEKTLDITSEEPFILSDCIFIRSHDKMVKVCINNILYIEAERNYCKIHCKDKEHLLVMTLKDIEEKLTSNTLLRIHRSFIVNLSHIDEIATSHVVIAKKAIPLSAELKKKLLQHIQKV</sequence>
<name>A0A930UDY2_9FLAO</name>
<evidence type="ECO:0000256" key="1">
    <source>
        <dbReference type="ARBA" id="ARBA00022553"/>
    </source>
</evidence>
<dbReference type="PANTHER" id="PTHR48111:SF40">
    <property type="entry name" value="PHOSPHATE REGULON TRANSCRIPTIONAL REGULATORY PROTEIN PHOB"/>
    <property type="match status" value="1"/>
</dbReference>
<dbReference type="GO" id="GO:0006355">
    <property type="term" value="P:regulation of DNA-templated transcription"/>
    <property type="evidence" value="ECO:0007669"/>
    <property type="project" value="TreeGrafter"/>
</dbReference>
<feature type="domain" description="HTH LytTR-type" evidence="6">
    <location>
        <begin position="148"/>
        <end position="218"/>
    </location>
</feature>
<feature type="modified residue" description="4-aspartylphosphate" evidence="4">
    <location>
        <position position="56"/>
    </location>
</feature>